<accession>A0A1H8G6X2</accession>
<dbReference type="STRING" id="1077947.SAMN05216227_10137"/>
<dbReference type="AlphaFoldDB" id="A0A1H8G6X2"/>
<dbReference type="EMBL" id="FOCO01000013">
    <property type="protein sequence ID" value="SEN39257.1"/>
    <property type="molecule type" value="Genomic_DNA"/>
</dbReference>
<evidence type="ECO:0000313" key="3">
    <source>
        <dbReference type="Proteomes" id="UP000183002"/>
    </source>
</evidence>
<gene>
    <name evidence="2" type="ORF">SAMN05216227_10137</name>
</gene>
<keyword evidence="3" id="KW-1185">Reference proteome</keyword>
<sequence length="115" mass="12329">MLISGDAVNLWFGADEVLFAAKYLTVLDGIAPVSVDCVTHDHVMCEAHEIILVDGVWTESFQPGDASLCGLDHAAPAEVLALFPELQGQDALEYVAARPSLRKHEAMVLLASHSS</sequence>
<dbReference type="Pfam" id="PF13403">
    <property type="entry name" value="Hint_2"/>
    <property type="match status" value="1"/>
</dbReference>
<evidence type="ECO:0000313" key="2">
    <source>
        <dbReference type="EMBL" id="SEN39257.1"/>
    </source>
</evidence>
<dbReference type="InterPro" id="IPR028992">
    <property type="entry name" value="Hedgehog/Intein_dom"/>
</dbReference>
<feature type="domain" description="Hedgehog/Intein (Hint)" evidence="1">
    <location>
        <begin position="1"/>
        <end position="65"/>
    </location>
</feature>
<reference evidence="2 3" key="1">
    <citation type="submission" date="2016-10" db="EMBL/GenBank/DDBJ databases">
        <authorList>
            <person name="de Groot N.N."/>
        </authorList>
    </citation>
    <scope>NUCLEOTIDE SEQUENCE [LARGE SCALE GENOMIC DNA]</scope>
    <source>
        <strain evidence="2 3">CGMCC 1.10836</strain>
    </source>
</reference>
<organism evidence="2 3">
    <name type="scientific">Pseudorhodobacter antarcticus</name>
    <dbReference type="NCBI Taxonomy" id="1077947"/>
    <lineage>
        <taxon>Bacteria</taxon>
        <taxon>Pseudomonadati</taxon>
        <taxon>Pseudomonadota</taxon>
        <taxon>Alphaproteobacteria</taxon>
        <taxon>Rhodobacterales</taxon>
        <taxon>Paracoccaceae</taxon>
        <taxon>Pseudorhodobacter</taxon>
    </lineage>
</organism>
<name>A0A1H8G6X2_9RHOB</name>
<proteinExistence type="predicted"/>
<dbReference type="Proteomes" id="UP000183002">
    <property type="component" value="Unassembled WGS sequence"/>
</dbReference>
<evidence type="ECO:0000259" key="1">
    <source>
        <dbReference type="Pfam" id="PF13403"/>
    </source>
</evidence>
<protein>
    <submittedName>
        <fullName evidence="2">Hint domain-containing protein</fullName>
    </submittedName>
</protein>